<dbReference type="InterPro" id="IPR010633">
    <property type="entry name" value="Phage_lambda_GpZ"/>
</dbReference>
<gene>
    <name evidence="1" type="ORF">MSP8886_01427</name>
</gene>
<evidence type="ECO:0000313" key="1">
    <source>
        <dbReference type="EMBL" id="SBS29072.1"/>
    </source>
</evidence>
<dbReference type="AlphaFoldDB" id="A0A1A8T8R2"/>
<dbReference type="Pfam" id="PF06763">
    <property type="entry name" value="Minor_tail_Z"/>
    <property type="match status" value="1"/>
</dbReference>
<dbReference type="EMBL" id="FLOB01000002">
    <property type="protein sequence ID" value="SBS29072.1"/>
    <property type="molecule type" value="Genomic_DNA"/>
</dbReference>
<dbReference type="STRING" id="1792290.MSP8886_01427"/>
<reference evidence="1 2" key="1">
    <citation type="submission" date="2016-06" db="EMBL/GenBank/DDBJ databases">
        <authorList>
            <person name="Kjaerup R.B."/>
            <person name="Dalgaard T.S."/>
            <person name="Juul-Madsen H.R."/>
        </authorList>
    </citation>
    <scope>NUCLEOTIDE SEQUENCE [LARGE SCALE GENOMIC DNA]</scope>
    <source>
        <strain evidence="1 2">CECT 8886</strain>
    </source>
</reference>
<sequence>MDDFRFSIKNDFDGIDRILNSLEKDLIPKATVRALNRTADKVQEHLVKIVLPKYIDRPTRWTLNAVMTRYARQKRMEAVILLKDRSYVSKGGGDAASYLNPMIEGGDRNAKNFERRLRRSGLIRKGQYAVPGADIRLDRFGNIPKSTSAHILRDVQAFTESGHSQNTMRKARKFFMLPKAPHKPIGIYYRQGKKLKQAIVFTDDAPNYERRLPFYKEADKKARDVISEEFSEAAKYYAVKVAK</sequence>
<protein>
    <submittedName>
        <fullName evidence="1">Uncharacterized protein</fullName>
    </submittedName>
</protein>
<evidence type="ECO:0000313" key="2">
    <source>
        <dbReference type="Proteomes" id="UP000092544"/>
    </source>
</evidence>
<organism evidence="1 2">
    <name type="scientific">Marinomonas spartinae</name>
    <dbReference type="NCBI Taxonomy" id="1792290"/>
    <lineage>
        <taxon>Bacteria</taxon>
        <taxon>Pseudomonadati</taxon>
        <taxon>Pseudomonadota</taxon>
        <taxon>Gammaproteobacteria</taxon>
        <taxon>Oceanospirillales</taxon>
        <taxon>Oceanospirillaceae</taxon>
        <taxon>Marinomonas</taxon>
    </lineage>
</organism>
<proteinExistence type="predicted"/>
<dbReference type="RefSeq" id="WP_067014103.1">
    <property type="nucleotide sequence ID" value="NZ_FLOB01000002.1"/>
</dbReference>
<name>A0A1A8T8R2_9GAMM</name>
<keyword evidence="2" id="KW-1185">Reference proteome</keyword>
<dbReference type="OrthoDB" id="6871774at2"/>
<dbReference type="Proteomes" id="UP000092544">
    <property type="component" value="Unassembled WGS sequence"/>
</dbReference>
<accession>A0A1A8T8R2</accession>